<dbReference type="PRINTS" id="PR01887">
    <property type="entry name" value="SPECTRNALPHA"/>
</dbReference>
<dbReference type="GO" id="GO:0003779">
    <property type="term" value="F:actin binding"/>
    <property type="evidence" value="ECO:0007669"/>
    <property type="project" value="UniProtKB-KW"/>
</dbReference>
<dbReference type="Gene3D" id="1.25.40.510">
    <property type="entry name" value="GLE1-like"/>
    <property type="match status" value="1"/>
</dbReference>
<dbReference type="Pfam" id="PF00018">
    <property type="entry name" value="SH3_1"/>
    <property type="match status" value="1"/>
</dbReference>
<dbReference type="FunFam" id="1.20.58.60:FF:000166">
    <property type="entry name" value="Spectrin alpha chain non-erythrocytic 1"/>
    <property type="match status" value="1"/>
</dbReference>
<evidence type="ECO:0000256" key="15">
    <source>
        <dbReference type="ARBA" id="ARBA00023054"/>
    </source>
</evidence>
<feature type="compositionally biased region" description="Low complexity" evidence="27">
    <location>
        <begin position="91"/>
        <end position="103"/>
    </location>
</feature>
<dbReference type="Gene3D" id="1.20.58.60">
    <property type="match status" value="11"/>
</dbReference>
<dbReference type="FunFam" id="1.25.40.510:FF:000001">
    <property type="entry name" value="Nucleoporin GLE1 isoform 1"/>
    <property type="match status" value="1"/>
</dbReference>
<evidence type="ECO:0000256" key="10">
    <source>
        <dbReference type="ARBA" id="ARBA00022737"/>
    </source>
</evidence>
<reference evidence="29" key="1">
    <citation type="journal article" date="2023" name="Science">
        <title>Genome structures resolve the early diversification of teleost fishes.</title>
        <authorList>
            <person name="Parey E."/>
            <person name="Louis A."/>
            <person name="Montfort J."/>
            <person name="Bouchez O."/>
            <person name="Roques C."/>
            <person name="Iampietro C."/>
            <person name="Lluch J."/>
            <person name="Castinel A."/>
            <person name="Donnadieu C."/>
            <person name="Desvignes T."/>
            <person name="Floi Bucao C."/>
            <person name="Jouanno E."/>
            <person name="Wen M."/>
            <person name="Mejri S."/>
            <person name="Dirks R."/>
            <person name="Jansen H."/>
            <person name="Henkel C."/>
            <person name="Chen W.J."/>
            <person name="Zahm M."/>
            <person name="Cabau C."/>
            <person name="Klopp C."/>
            <person name="Thompson A.W."/>
            <person name="Robinson-Rechavi M."/>
            <person name="Braasch I."/>
            <person name="Lecointre G."/>
            <person name="Bobe J."/>
            <person name="Postlethwait J.H."/>
            <person name="Berthelot C."/>
            <person name="Roest Crollius H."/>
            <person name="Guiguen Y."/>
        </authorList>
    </citation>
    <scope>NUCLEOTIDE SEQUENCE</scope>
    <source>
        <strain evidence="29">Concon-B</strain>
    </source>
</reference>
<evidence type="ECO:0000313" key="30">
    <source>
        <dbReference type="Proteomes" id="UP001152803"/>
    </source>
</evidence>
<dbReference type="FunFam" id="1.20.58.60:FF:000013">
    <property type="entry name" value="Spectrin alpha chain, non-erythrocytic 1"/>
    <property type="match status" value="1"/>
</dbReference>
<dbReference type="GO" id="GO:0005856">
    <property type="term" value="C:cytoskeleton"/>
    <property type="evidence" value="ECO:0007669"/>
    <property type="project" value="UniProtKB-SubCell"/>
</dbReference>
<evidence type="ECO:0000256" key="14">
    <source>
        <dbReference type="ARBA" id="ARBA00023010"/>
    </source>
</evidence>
<keyword evidence="30" id="KW-1185">Reference proteome</keyword>
<dbReference type="FunFam" id="1.20.58.60:FF:000026">
    <property type="entry name" value="Spectrin alpha chain, non-erythrocytic 1"/>
    <property type="match status" value="1"/>
</dbReference>
<dbReference type="FunFam" id="1.20.5.170:FF:000014">
    <property type="entry name" value="Spectrin alpha chain, non-erythrocytic 1"/>
    <property type="match status" value="1"/>
</dbReference>
<keyword evidence="8" id="KW-0963">Cytoplasm</keyword>
<feature type="region of interest" description="Disordered" evidence="27">
    <location>
        <begin position="2105"/>
        <end position="2177"/>
    </location>
</feature>
<keyword evidence="15 26" id="KW-0175">Coiled coil</keyword>
<dbReference type="FunFam" id="1.20.58.60:FF:000007">
    <property type="entry name" value="Spectrin alpha chain non-erythrocytic 1"/>
    <property type="match status" value="1"/>
</dbReference>
<dbReference type="FunFam" id="1.20.58.60:FF:000046">
    <property type="entry name" value="Spectrin alpha chain, non-erythrocytic 1"/>
    <property type="match status" value="1"/>
</dbReference>
<dbReference type="PANTHER" id="PTHR11915">
    <property type="entry name" value="SPECTRIN/FILAMIN RELATED CYTOSKELETAL PROTEIN"/>
    <property type="match status" value="1"/>
</dbReference>
<dbReference type="GO" id="GO:0016973">
    <property type="term" value="P:poly(A)+ mRNA export from nucleus"/>
    <property type="evidence" value="ECO:0007669"/>
    <property type="project" value="InterPro"/>
</dbReference>
<evidence type="ECO:0000256" key="4">
    <source>
        <dbReference type="ARBA" id="ARBA00011056"/>
    </source>
</evidence>
<evidence type="ECO:0000256" key="7">
    <source>
        <dbReference type="ARBA" id="ARBA00022467"/>
    </source>
</evidence>
<evidence type="ECO:0000256" key="19">
    <source>
        <dbReference type="ARBA" id="ARBA00023242"/>
    </source>
</evidence>
<feature type="compositionally biased region" description="Low complexity" evidence="27">
    <location>
        <begin position="296"/>
        <end position="307"/>
    </location>
</feature>
<evidence type="ECO:0000256" key="13">
    <source>
        <dbReference type="ARBA" id="ARBA00022927"/>
    </source>
</evidence>
<evidence type="ECO:0000256" key="9">
    <source>
        <dbReference type="ARBA" id="ARBA00022553"/>
    </source>
</evidence>
<dbReference type="GO" id="GO:0005737">
    <property type="term" value="C:cytoplasm"/>
    <property type="evidence" value="ECO:0007669"/>
    <property type="project" value="UniProtKB-ARBA"/>
</dbReference>
<proteinExistence type="inferred from homology"/>
<keyword evidence="18" id="KW-0206">Cytoskeleton</keyword>
<evidence type="ECO:0000256" key="2">
    <source>
        <dbReference type="ARBA" id="ARBA00004567"/>
    </source>
</evidence>
<evidence type="ECO:0000256" key="5">
    <source>
        <dbReference type="ARBA" id="ARBA00022443"/>
    </source>
</evidence>
<feature type="coiled-coil region" evidence="26">
    <location>
        <begin position="241"/>
        <end position="278"/>
    </location>
</feature>
<feature type="coiled-coil region" evidence="26">
    <location>
        <begin position="1848"/>
        <end position="1882"/>
    </location>
</feature>
<dbReference type="GO" id="GO:0005516">
    <property type="term" value="F:calmodulin binding"/>
    <property type="evidence" value="ECO:0007669"/>
    <property type="project" value="UniProtKB-KW"/>
</dbReference>
<comment type="similarity">
    <text evidence="3">Belongs to the spectrin family.</text>
</comment>
<evidence type="ECO:0000256" key="18">
    <source>
        <dbReference type="ARBA" id="ARBA00023212"/>
    </source>
</evidence>
<sequence length="2177" mass="247979">MPAESSRWDTLEALKKSAKGKLKYNTHWGQDGEDILSECDAPPSLSPLSGVFLKRLSNRPLQKTCSLGSPSRDSSPGQSEDVLVSSSAPTSPRLLAPAPQSPLASPPQSPLTSPPSPSSSEVKEEENTQDQEIAGGPSPELSSAPSPTPPPTISLLSPRATQMAGCIRVCEEKHRAKAKVVLSARQELQERLVETVASRESEQMKRFEEYMELKQRQEYQSMRDMMEKETQESMGRQEKLKEEQRHRMKILNLRLRELEQQRLREAELERQRQAEGRERLRTLNAVQEEVLQLNQQLQPSAPSQASPTPDLASYTTRGNQLCSQVSEVIRTTAEGQFPSIEDMAVADRALQDMRALVRAMQLEAAQAQEKRRKDEEEEKERRKQAELQAQLEEQKKSAALSAKEKARKKGLQIKAEESTLKWYQELQDSANQCALSFEDLNNTKDQQSKRLKMELQKAASIPVSQISRTSGSKLREIFDKIDTVLSGRSMQSGGKSISASQHPHGLAFVSYKLAEKFVKQGEEEVASHHEAAFPIAVVASGVWDLHPKVGDLILAHLHKKCPYSVPYYPPMKDGTSVEEYQRILGYRVDDSGVEAQDSFLKRMSGMIRLYAAIIQLRWPYNKQGPAPHGLNNGWRWLAQMLNLEPLADVTATLLFDFLEVCGHALMKQYQGQFWKLIFLIKEEYFPRIEAVTSTGQMGSVMRLKQFLESSLRRKDIPPPKEDCIWGCSFLCRLQRESFPEQKMEASGVKVLETADDIQERRQQVLDRYRRFKDLSTLRRQKLEDSYRFQFFRRDADELEKWIMEKLQIASDENYKDPTNLQGKLQKHQAFEAEVQANAGAIIKLDETGNLMITEGHFASEIIRMRLEELHRLWDLLLQKTREKGDRLLQAQKLVQYLRECEDALEWISDKEAIVTSEELGQDLEHVEVLQKKFEEFQTDLAAHEERVNDVNQLAGKLVQESHPEVELIVRKQDEVNAAWKRLKGLSQQRQGKLFGAAEVQRFNRDVDETISWIKEKEQLMASDDFGRDLASVQALLRKHEGLERDLAALEDKVNTLGSEAERLQQTHPQNASQIHLKRDELITNWEQIRTLAAERHARLNDSYNLQRFTADFRDLTSWVTEMKALINADELANDVAGAEALLDRHQEHKGEIDAHEDSFKATDEAGQALLNTGHYASDDVKEKLGVLTEERESLLELWELRRQQYEQCMDLQLFYRDTEQVDNWMSKQEAFLLNEDLGDSLDSVEALLKKHEDFEKSLSAQEEKITALDEFATKLIQNDHYAKEDVATRRDALLSRRNALHERAQSRRAALEDSFHLQQFFRDSDELKSWINEKMKTATDEAYKDPSNLQGKVQKHQAFEAELSANQSRIDALQKSGQELIDANHYASDEVSDRMDEVSTMWKKLLEATELKGIKLREANQQQQFNRNVEDIELWLYEVEGHLASDDYGKDLTSVQNLQKKHALLEADVAAHQDRIDGITIQARQFQEAGHFDADNISKKQEALVARYEALKDPMAARKQKLSDSLRLQQLFRDVEDEETWIREKEPIAASTNRGKDLIGVQNLLKKHQALQAEIGGHEPRIKAVTQKAEAMVEEGHFAGEDVKAKLGELNGRWDSLKGKASQRRQDLEDSLQAQQYFADANEAESWMREKEPIVGSTDYGKDEDSAEALLKKHEALMSDLSAYGSSIQALKEQAQSCRQQVAPTDDETGKELVLALYDYQEKSPREVTMKKGDILTLLNSTNKDWWKVEVNDRQGFVPAAYVKKLDPTQSASRENLLDEQGSIALRQEQIDNQYGALEELGSKRKDMLEKSCKKFMLFREANELQQWINEKESALTNEEVGSDLEQVEVLQKKFDDFQKDLKANESRLRDINSVASELESEGLMAEDAPVMQAQQQELLGAAPGKDEADSKNVSPWKSVRLTVQTVANFNTIKELNQHWRSLQQLAEERSNLLGSAHEVQRFHRDADETKEWVEEKNQALNTDNYGHDLASVQALQRKHEGFERDLAALGDKVNSLGETADRLIQSHPEAADDIKDKCSELNTAWSSLVGRADQRKDKLGNSHDLQHFLSDFRDLMSWINGIRGLVSSDELAKDVTGAEALLERHQEHRTLRSGQAGDPGPRGRNLPGPVPEQFGQQLHAKRNTGPHARPALRSRTSWRPWTTSGLTWRRPGCSAG</sequence>
<evidence type="ECO:0000256" key="16">
    <source>
        <dbReference type="ARBA" id="ARBA00023132"/>
    </source>
</evidence>
<dbReference type="Gene3D" id="1.20.5.170">
    <property type="match status" value="1"/>
</dbReference>
<dbReference type="Pfam" id="PF00435">
    <property type="entry name" value="Spectrin"/>
    <property type="match status" value="12"/>
</dbReference>
<evidence type="ECO:0000256" key="22">
    <source>
        <dbReference type="ARBA" id="ARBA00029983"/>
    </source>
</evidence>
<dbReference type="GO" id="GO:0051693">
    <property type="term" value="P:actin filament capping"/>
    <property type="evidence" value="ECO:0007669"/>
    <property type="project" value="UniProtKB-KW"/>
</dbReference>
<evidence type="ECO:0000256" key="11">
    <source>
        <dbReference type="ARBA" id="ARBA00022816"/>
    </source>
</evidence>
<evidence type="ECO:0000256" key="12">
    <source>
        <dbReference type="ARBA" id="ARBA00022860"/>
    </source>
</evidence>
<dbReference type="FunFam" id="1.20.58.60:FF:000080">
    <property type="entry name" value="Spectrin alpha chain, non-erythrocytic 1"/>
    <property type="match status" value="1"/>
</dbReference>
<keyword evidence="7" id="KW-0117">Actin capping</keyword>
<feature type="compositionally biased region" description="Polar residues" evidence="27">
    <location>
        <begin position="2155"/>
        <end position="2167"/>
    </location>
</feature>
<feature type="compositionally biased region" description="Basic and acidic residues" evidence="27">
    <location>
        <begin position="368"/>
        <end position="385"/>
    </location>
</feature>
<dbReference type="InterPro" id="IPR018159">
    <property type="entry name" value="Spectrin/alpha-actinin"/>
</dbReference>
<protein>
    <recommendedName>
        <fullName evidence="21">mRNA export factor GLE1</fullName>
    </recommendedName>
    <alternativeName>
        <fullName evidence="23">GLE1 RNA export mediator</fullName>
    </alternativeName>
    <alternativeName>
        <fullName evidence="24">GLE1-like protein</fullName>
    </alternativeName>
    <alternativeName>
        <fullName evidence="22">Nucleoporin GLE1</fullName>
    </alternativeName>
</protein>
<dbReference type="OrthoDB" id="6018565at2759"/>
<dbReference type="FunFam" id="1.20.58.60:FF:000100">
    <property type="entry name" value="spectrin alpha chain, non-erythrocytic 1 isoform X1"/>
    <property type="match status" value="1"/>
</dbReference>
<dbReference type="GO" id="GO:0005643">
    <property type="term" value="C:nuclear pore"/>
    <property type="evidence" value="ECO:0007669"/>
    <property type="project" value="UniProtKB-SubCell"/>
</dbReference>
<dbReference type="CDD" id="cd11808">
    <property type="entry name" value="SH3_Alpha_Spectrin"/>
    <property type="match status" value="1"/>
</dbReference>
<dbReference type="InterPro" id="IPR036028">
    <property type="entry name" value="SH3-like_dom_sf"/>
</dbReference>
<dbReference type="Proteomes" id="UP001152803">
    <property type="component" value="Unassembled WGS sequence"/>
</dbReference>
<dbReference type="PROSITE" id="PS50002">
    <property type="entry name" value="SH3"/>
    <property type="match status" value="1"/>
</dbReference>
<dbReference type="InterPro" id="IPR012476">
    <property type="entry name" value="GLE1"/>
</dbReference>
<evidence type="ECO:0000256" key="1">
    <source>
        <dbReference type="ARBA" id="ARBA00004245"/>
    </source>
</evidence>
<dbReference type="InterPro" id="IPR038506">
    <property type="entry name" value="GLE1-like_sf"/>
</dbReference>
<evidence type="ECO:0000256" key="26">
    <source>
        <dbReference type="SAM" id="Coils"/>
    </source>
</evidence>
<feature type="domain" description="SH3" evidence="28">
    <location>
        <begin position="1709"/>
        <end position="1768"/>
    </location>
</feature>
<feature type="region of interest" description="Disordered" evidence="27">
    <location>
        <begin position="367"/>
        <end position="408"/>
    </location>
</feature>
<feature type="compositionally biased region" description="Polar residues" evidence="27">
    <location>
        <begin position="62"/>
        <end position="90"/>
    </location>
</feature>
<dbReference type="InterPro" id="IPR002017">
    <property type="entry name" value="Spectrin_repeat"/>
</dbReference>
<evidence type="ECO:0000256" key="25">
    <source>
        <dbReference type="PROSITE-ProRule" id="PRU00192"/>
    </source>
</evidence>
<dbReference type="InterPro" id="IPR001452">
    <property type="entry name" value="SH3_domain"/>
</dbReference>
<dbReference type="GO" id="GO:0015031">
    <property type="term" value="P:protein transport"/>
    <property type="evidence" value="ECO:0007669"/>
    <property type="project" value="UniProtKB-KW"/>
</dbReference>
<dbReference type="FunFam" id="2.30.30.40:FF:000036">
    <property type="entry name" value="Spectrin alpha chain, non-erythrocytic 1"/>
    <property type="match status" value="1"/>
</dbReference>
<dbReference type="EMBL" id="JAFJMO010000011">
    <property type="protein sequence ID" value="KAJ8263317.1"/>
    <property type="molecule type" value="Genomic_DNA"/>
</dbReference>
<keyword evidence="17" id="KW-0009">Actin-binding</keyword>
<evidence type="ECO:0000256" key="24">
    <source>
        <dbReference type="ARBA" id="ARBA00031503"/>
    </source>
</evidence>
<dbReference type="FunFam" id="1.20.58.60:FF:000071">
    <property type="entry name" value="Spectrin alpha chain, non-erythrocytic 1"/>
    <property type="match status" value="1"/>
</dbReference>
<dbReference type="SUPFAM" id="SSF50044">
    <property type="entry name" value="SH3-domain"/>
    <property type="match status" value="1"/>
</dbReference>
<comment type="subcellular location">
    <subcellularLocation>
        <location evidence="1">Cytoplasm</location>
        <location evidence="1">Cytoskeleton</location>
    </subcellularLocation>
    <subcellularLocation>
        <location evidence="2">Nucleus</location>
        <location evidence="2">Nuclear pore complex</location>
    </subcellularLocation>
</comment>
<evidence type="ECO:0000259" key="28">
    <source>
        <dbReference type="PROSITE" id="PS50002"/>
    </source>
</evidence>
<evidence type="ECO:0000256" key="8">
    <source>
        <dbReference type="ARBA" id="ARBA00022490"/>
    </source>
</evidence>
<accession>A0A9Q1HTB9</accession>
<dbReference type="SUPFAM" id="SSF46966">
    <property type="entry name" value="Spectrin repeat"/>
    <property type="match status" value="10"/>
</dbReference>
<feature type="coiled-coil region" evidence="26">
    <location>
        <begin position="1128"/>
        <end position="1158"/>
    </location>
</feature>
<feature type="region of interest" description="Disordered" evidence="27">
    <location>
        <begin position="62"/>
        <end position="156"/>
    </location>
</feature>
<keyword evidence="10" id="KW-0677">Repeat</keyword>
<keyword evidence="6" id="KW-0813">Transport</keyword>
<feature type="compositionally biased region" description="Low complexity" evidence="27">
    <location>
        <begin position="386"/>
        <end position="401"/>
    </location>
</feature>
<dbReference type="SMART" id="SM00150">
    <property type="entry name" value="SPEC"/>
    <property type="match status" value="12"/>
</dbReference>
<evidence type="ECO:0000256" key="17">
    <source>
        <dbReference type="ARBA" id="ARBA00023203"/>
    </source>
</evidence>
<keyword evidence="11" id="KW-0509">mRNA transport</keyword>
<keyword evidence="19" id="KW-0539">Nucleus</keyword>
<keyword evidence="9" id="KW-0597">Phosphoprotein</keyword>
<dbReference type="Pfam" id="PF07817">
    <property type="entry name" value="GLE1"/>
    <property type="match status" value="1"/>
</dbReference>
<gene>
    <name evidence="29" type="ORF">COCON_G00157740</name>
</gene>
<feature type="region of interest" description="Disordered" evidence="27">
    <location>
        <begin position="296"/>
        <end position="315"/>
    </location>
</feature>
<evidence type="ECO:0000256" key="27">
    <source>
        <dbReference type="SAM" id="MobiDB-lite"/>
    </source>
</evidence>
<evidence type="ECO:0000256" key="23">
    <source>
        <dbReference type="ARBA" id="ARBA00030897"/>
    </source>
</evidence>
<comment type="similarity">
    <text evidence="4">Belongs to the GLE1 family.</text>
</comment>
<name>A0A9Q1HTB9_CONCO</name>
<dbReference type="InterPro" id="IPR035825">
    <property type="entry name" value="Alpha_Spectrin_SH3"/>
</dbReference>
<dbReference type="Gene3D" id="2.30.30.40">
    <property type="entry name" value="SH3 Domains"/>
    <property type="match status" value="1"/>
</dbReference>
<dbReference type="FunFam" id="1.20.58.60:FF:000006">
    <property type="entry name" value="Spectrin alpha chain, non-erythrocytic 1"/>
    <property type="match status" value="2"/>
</dbReference>
<keyword evidence="13" id="KW-0653">Protein transport</keyword>
<keyword evidence="12" id="KW-0112">Calmodulin-binding</keyword>
<dbReference type="SMART" id="SM00326">
    <property type="entry name" value="SH3"/>
    <property type="match status" value="1"/>
</dbReference>
<feature type="compositionally biased region" description="Pro residues" evidence="27">
    <location>
        <begin position="104"/>
        <end position="117"/>
    </location>
</feature>
<feature type="coiled-coil region" evidence="26">
    <location>
        <begin position="926"/>
        <end position="960"/>
    </location>
</feature>
<dbReference type="PRINTS" id="PR00452">
    <property type="entry name" value="SH3DOMAIN"/>
</dbReference>
<evidence type="ECO:0000256" key="20">
    <source>
        <dbReference type="ARBA" id="ARBA00024680"/>
    </source>
</evidence>
<feature type="coiled-coil region" evidence="26">
    <location>
        <begin position="1032"/>
        <end position="1066"/>
    </location>
</feature>
<dbReference type="CDD" id="cd00176">
    <property type="entry name" value="SPEC"/>
    <property type="match status" value="6"/>
</dbReference>
<keyword evidence="14" id="KW-0811">Translocation</keyword>
<evidence type="ECO:0000256" key="3">
    <source>
        <dbReference type="ARBA" id="ARBA00006826"/>
    </source>
</evidence>
<evidence type="ECO:0000313" key="29">
    <source>
        <dbReference type="EMBL" id="KAJ8263317.1"/>
    </source>
</evidence>
<comment type="caution">
    <text evidence="29">The sequence shown here is derived from an EMBL/GenBank/DDBJ whole genome shotgun (WGS) entry which is preliminary data.</text>
</comment>
<evidence type="ECO:0000256" key="21">
    <source>
        <dbReference type="ARBA" id="ARBA00026227"/>
    </source>
</evidence>
<keyword evidence="16" id="KW-0906">Nuclear pore complex</keyword>
<organism evidence="29 30">
    <name type="scientific">Conger conger</name>
    <name type="common">Conger eel</name>
    <name type="synonym">Muraena conger</name>
    <dbReference type="NCBI Taxonomy" id="82655"/>
    <lineage>
        <taxon>Eukaryota</taxon>
        <taxon>Metazoa</taxon>
        <taxon>Chordata</taxon>
        <taxon>Craniata</taxon>
        <taxon>Vertebrata</taxon>
        <taxon>Euteleostomi</taxon>
        <taxon>Actinopterygii</taxon>
        <taxon>Neopterygii</taxon>
        <taxon>Teleostei</taxon>
        <taxon>Anguilliformes</taxon>
        <taxon>Congridae</taxon>
        <taxon>Conger</taxon>
    </lineage>
</organism>
<evidence type="ECO:0000256" key="6">
    <source>
        <dbReference type="ARBA" id="ARBA00022448"/>
    </source>
</evidence>
<comment type="function">
    <text evidence="20">Required for the export of mRNAs containing poly(A) tails from the nucleus into the cytoplasm. May be involved in the terminal step of the mRNA transport through the nuclear pore complex (NPC).</text>
</comment>
<keyword evidence="5 25" id="KW-0728">SH3 domain</keyword>